<dbReference type="InterPro" id="IPR036890">
    <property type="entry name" value="HATPase_C_sf"/>
</dbReference>
<keyword evidence="6" id="KW-1185">Reference proteome</keyword>
<dbReference type="PROSITE" id="PS50109">
    <property type="entry name" value="HIS_KIN"/>
    <property type="match status" value="1"/>
</dbReference>
<dbReference type="Gene3D" id="3.30.565.10">
    <property type="entry name" value="Histidine kinase-like ATPase, C-terminal domain"/>
    <property type="match status" value="1"/>
</dbReference>
<keyword evidence="3" id="KW-0175">Coiled coil</keyword>
<organism evidence="5 6">
    <name type="scientific">Pseudoalteromonas marina</name>
    <dbReference type="NCBI Taxonomy" id="267375"/>
    <lineage>
        <taxon>Bacteria</taxon>
        <taxon>Pseudomonadati</taxon>
        <taxon>Pseudomonadota</taxon>
        <taxon>Gammaproteobacteria</taxon>
        <taxon>Alteromonadales</taxon>
        <taxon>Pseudoalteromonadaceae</taxon>
        <taxon>Pseudoalteromonas</taxon>
    </lineage>
</organism>
<dbReference type="PANTHER" id="PTHR43065:SF42">
    <property type="entry name" value="TWO-COMPONENT SENSOR PPRA"/>
    <property type="match status" value="1"/>
</dbReference>
<dbReference type="Proteomes" id="UP001177212">
    <property type="component" value="Unassembled WGS sequence"/>
</dbReference>
<dbReference type="SMART" id="SM00387">
    <property type="entry name" value="HATPase_c"/>
    <property type="match status" value="1"/>
</dbReference>
<name>A0ABT9FAT9_9GAMM</name>
<evidence type="ECO:0000313" key="5">
    <source>
        <dbReference type="EMBL" id="MDP2563907.1"/>
    </source>
</evidence>
<evidence type="ECO:0000313" key="6">
    <source>
        <dbReference type="Proteomes" id="UP001177212"/>
    </source>
</evidence>
<dbReference type="Pfam" id="PF02518">
    <property type="entry name" value="HATPase_c"/>
    <property type="match status" value="1"/>
</dbReference>
<evidence type="ECO:0000256" key="2">
    <source>
        <dbReference type="ARBA" id="ARBA00012438"/>
    </source>
</evidence>
<reference evidence="5" key="1">
    <citation type="submission" date="2023-07" db="EMBL/GenBank/DDBJ databases">
        <title>Genome content predicts the carbon catabolic preferences of heterotrophic bacteria.</title>
        <authorList>
            <person name="Gralka M."/>
        </authorList>
    </citation>
    <scope>NUCLEOTIDE SEQUENCE</scope>
    <source>
        <strain evidence="5">4G09</strain>
    </source>
</reference>
<dbReference type="InterPro" id="IPR004358">
    <property type="entry name" value="Sig_transdc_His_kin-like_C"/>
</dbReference>
<feature type="coiled-coil region" evidence="3">
    <location>
        <begin position="12"/>
        <end position="39"/>
    </location>
</feature>
<feature type="domain" description="Histidine kinase" evidence="4">
    <location>
        <begin position="55"/>
        <end position="303"/>
    </location>
</feature>
<dbReference type="EMBL" id="JAUYVT010000002">
    <property type="protein sequence ID" value="MDP2563907.1"/>
    <property type="molecule type" value="Genomic_DNA"/>
</dbReference>
<comment type="catalytic activity">
    <reaction evidence="1">
        <text>ATP + protein L-histidine = ADP + protein N-phospho-L-histidine.</text>
        <dbReference type="EC" id="2.7.13.3"/>
    </reaction>
</comment>
<dbReference type="InterPro" id="IPR005467">
    <property type="entry name" value="His_kinase_dom"/>
</dbReference>
<proteinExistence type="predicted"/>
<dbReference type="GO" id="GO:0005524">
    <property type="term" value="F:ATP binding"/>
    <property type="evidence" value="ECO:0007669"/>
    <property type="project" value="UniProtKB-KW"/>
</dbReference>
<dbReference type="PANTHER" id="PTHR43065">
    <property type="entry name" value="SENSOR HISTIDINE KINASE"/>
    <property type="match status" value="1"/>
</dbReference>
<evidence type="ECO:0000259" key="4">
    <source>
        <dbReference type="PROSITE" id="PS50109"/>
    </source>
</evidence>
<dbReference type="Gene3D" id="1.10.287.130">
    <property type="match status" value="1"/>
</dbReference>
<keyword evidence="5" id="KW-0547">Nucleotide-binding</keyword>
<evidence type="ECO:0000256" key="1">
    <source>
        <dbReference type="ARBA" id="ARBA00000085"/>
    </source>
</evidence>
<keyword evidence="5" id="KW-0067">ATP-binding</keyword>
<dbReference type="EC" id="2.7.13.3" evidence="2"/>
<gene>
    <name evidence="5" type="ORF">Q8W34_04640</name>
</gene>
<dbReference type="SUPFAM" id="SSF55874">
    <property type="entry name" value="ATPase domain of HSP90 chaperone/DNA topoisomerase II/histidine kinase"/>
    <property type="match status" value="1"/>
</dbReference>
<dbReference type="RefSeq" id="WP_305471364.1">
    <property type="nucleotide sequence ID" value="NZ_JAUYVT010000002.1"/>
</dbReference>
<accession>A0ABT9FAT9</accession>
<evidence type="ECO:0000256" key="3">
    <source>
        <dbReference type="SAM" id="Coils"/>
    </source>
</evidence>
<sequence>MNEVESHLESVCLNDEKKLKSLQKQLSEKESELARYKKMLVQSTKMATLGTLSVDAASEISTPLSQAINTIDNLSHSSPIISTLLNISEQYLNGELKESQFKHELDLLNLQHPFAWIGNDLSAKIKDSASTLRQVNYCVQNLLNFSESNECHAVQLVNIVDVAVNMLKLLESQLSLCAIKTDFENVPPIYCNLASINQLFVNLLINAREACEHNDTKGCIVEVRVFEQNSFICIEIKDNGCGMTNHVQEQMFDPFFTTKEVGKNSGMGLTLVHSIVQEHAGKIQVNSIIETGTSILCSLPLKE</sequence>
<dbReference type="InterPro" id="IPR003594">
    <property type="entry name" value="HATPase_dom"/>
</dbReference>
<protein>
    <recommendedName>
        <fullName evidence="2">histidine kinase</fullName>
        <ecNumber evidence="2">2.7.13.3</ecNumber>
    </recommendedName>
</protein>
<dbReference type="PRINTS" id="PR00344">
    <property type="entry name" value="BCTRLSENSOR"/>
</dbReference>
<comment type="caution">
    <text evidence="5">The sequence shown here is derived from an EMBL/GenBank/DDBJ whole genome shotgun (WGS) entry which is preliminary data.</text>
</comment>